<accession>A0A7R7IEJ1</accession>
<dbReference type="KEGG" id="ahb:bsdtb5_33560"/>
<organism evidence="1 2">
    <name type="scientific">Anaeromicropila herbilytica</name>
    <dbReference type="NCBI Taxonomy" id="2785025"/>
    <lineage>
        <taxon>Bacteria</taxon>
        <taxon>Bacillati</taxon>
        <taxon>Bacillota</taxon>
        <taxon>Clostridia</taxon>
        <taxon>Lachnospirales</taxon>
        <taxon>Lachnospiraceae</taxon>
        <taxon>Anaeromicropila</taxon>
    </lineage>
</organism>
<evidence type="ECO:0000313" key="2">
    <source>
        <dbReference type="Proteomes" id="UP000595897"/>
    </source>
</evidence>
<dbReference type="Proteomes" id="UP000595897">
    <property type="component" value="Chromosome"/>
</dbReference>
<name>A0A7R7IEJ1_9FIRM</name>
<dbReference type="Pfam" id="PF10076">
    <property type="entry name" value="Phage_Mu_Gp48"/>
    <property type="match status" value="1"/>
</dbReference>
<keyword evidence="2" id="KW-1185">Reference proteome</keyword>
<reference evidence="1 2" key="1">
    <citation type="submission" date="2020-11" db="EMBL/GenBank/DDBJ databases">
        <title>Draft genome sequencing of a Lachnospiraceae strain isolated from anoxic soil subjected to BSD treatment.</title>
        <authorList>
            <person name="Uek A."/>
            <person name="Tonouchi A."/>
        </authorList>
    </citation>
    <scope>NUCLEOTIDE SEQUENCE [LARGE SCALE GENOMIC DNA]</scope>
    <source>
        <strain evidence="1 2">TB5</strain>
    </source>
</reference>
<dbReference type="InterPro" id="IPR018755">
    <property type="entry name" value="Phage_Mu_Gp48"/>
</dbReference>
<evidence type="ECO:0000313" key="1">
    <source>
        <dbReference type="EMBL" id="BCN32061.1"/>
    </source>
</evidence>
<dbReference type="AlphaFoldDB" id="A0A7R7IEJ1"/>
<protein>
    <recommendedName>
        <fullName evidence="3">DUF2313 domain-containing protein</fullName>
    </recommendedName>
</protein>
<dbReference type="RefSeq" id="WP_271713142.1">
    <property type="nucleotide sequence ID" value="NZ_AP024169.1"/>
</dbReference>
<sequence>MLINYLPPILKEIKEFQVLMSDEDVEKEKLFTTVADLEANQYITSVTEDAISRYEKMLKLSSKDTETLEDRRFRVLAKYNKKLPYTRIRLADDLSTLCGKDGYSLSIDYEKHKLTVKVALTVKDMFQVVADYLETVVPLNMMIDLVLLYNTWNMVGEKLSWEKANTYTWEQLREDVI</sequence>
<evidence type="ECO:0008006" key="3">
    <source>
        <dbReference type="Google" id="ProtNLM"/>
    </source>
</evidence>
<proteinExistence type="predicted"/>
<dbReference type="EMBL" id="AP024169">
    <property type="protein sequence ID" value="BCN32061.1"/>
    <property type="molecule type" value="Genomic_DNA"/>
</dbReference>
<gene>
    <name evidence="1" type="ORF">bsdtb5_33560</name>
</gene>